<dbReference type="Pfam" id="PF00534">
    <property type="entry name" value="Glycos_transf_1"/>
    <property type="match status" value="1"/>
</dbReference>
<dbReference type="PANTHER" id="PTHR45947">
    <property type="entry name" value="SULFOQUINOVOSYL TRANSFERASE SQD2"/>
    <property type="match status" value="1"/>
</dbReference>
<keyword evidence="1" id="KW-0328">Glycosyltransferase</keyword>
<dbReference type="GO" id="GO:1901137">
    <property type="term" value="P:carbohydrate derivative biosynthetic process"/>
    <property type="evidence" value="ECO:0007669"/>
    <property type="project" value="UniProtKB-ARBA"/>
</dbReference>
<feature type="domain" description="Glycosyltransferase subfamily 4-like N-terminal" evidence="4">
    <location>
        <begin position="15"/>
        <end position="178"/>
    </location>
</feature>
<dbReference type="InterPro" id="IPR028098">
    <property type="entry name" value="Glyco_trans_4-like_N"/>
</dbReference>
<protein>
    <recommendedName>
        <fullName evidence="7">Glycosyltransferase subfamily 4-like N-terminal domain-containing protein</fullName>
    </recommendedName>
</protein>
<dbReference type="Proteomes" id="UP000005777">
    <property type="component" value="Unassembled WGS sequence"/>
</dbReference>
<evidence type="ECO:0000256" key="2">
    <source>
        <dbReference type="ARBA" id="ARBA00022679"/>
    </source>
</evidence>
<gene>
    <name evidence="5" type="ORF">HMPREF9020_00593</name>
</gene>
<dbReference type="CDD" id="cd03801">
    <property type="entry name" value="GT4_PimA-like"/>
    <property type="match status" value="1"/>
</dbReference>
<proteinExistence type="predicted"/>
<dbReference type="Gene3D" id="3.40.50.2000">
    <property type="entry name" value="Glycogen Phosphorylase B"/>
    <property type="match status" value="2"/>
</dbReference>
<evidence type="ECO:0008006" key="7">
    <source>
        <dbReference type="Google" id="ProtNLM"/>
    </source>
</evidence>
<dbReference type="SUPFAM" id="SSF53756">
    <property type="entry name" value="UDP-Glycosyltransferase/glycogen phosphorylase"/>
    <property type="match status" value="1"/>
</dbReference>
<dbReference type="Pfam" id="PF13439">
    <property type="entry name" value="Glyco_transf_4"/>
    <property type="match status" value="1"/>
</dbReference>
<sequence>MRIGFVFDDTLDAPDGVQQHIMTLGRELVRRGHQVVYFVGETKTHPVGGIVPLSRNVAVPFNGNVMRIPLPASRRRIRAALEHYHCDVLHVQAPYSPFLAGRVISLAKEVTPHARIVATYHIAPYSKAAEVGGRVLAAVNAFSGRKIDQVIAVSPVAAAYAQKTAGCTPLVIPNPVDCRAMEAGGFSSDRFSDRHDGKHLVFLGRFVERKGVRLLMNALEYGATHGIFPSGMHVTCAGKGPDLETCQRQAEQIDLPIDFPGFVDEKDKPALLASADIAVFPSISGESFGIVLVEAIAAGAGVVLAGDNPGYRSTVGDNEQALFDVSPDQGTTRSAALLAERIALMMTDSRLAACVHKQEQALIPRYDVRHVVDQLVDVYTGKDTERPN</sequence>
<dbReference type="InterPro" id="IPR050194">
    <property type="entry name" value="Glycosyltransferase_grp1"/>
</dbReference>
<feature type="domain" description="Glycosyl transferase family 1" evidence="3">
    <location>
        <begin position="195"/>
        <end position="349"/>
    </location>
</feature>
<evidence type="ECO:0000313" key="5">
    <source>
        <dbReference type="EMBL" id="EFG26963.1"/>
    </source>
</evidence>
<accession>W5IIV6</accession>
<dbReference type="PANTHER" id="PTHR45947:SF3">
    <property type="entry name" value="SULFOQUINOVOSYL TRANSFERASE SQD2"/>
    <property type="match status" value="1"/>
</dbReference>
<dbReference type="EMBL" id="ADCX01000003">
    <property type="protein sequence ID" value="EFG26963.1"/>
    <property type="molecule type" value="Genomic_DNA"/>
</dbReference>
<organism evidence="5 6">
    <name type="scientific">Scardovia inopinata F0304</name>
    <dbReference type="NCBI Taxonomy" id="641146"/>
    <lineage>
        <taxon>Bacteria</taxon>
        <taxon>Bacillati</taxon>
        <taxon>Actinomycetota</taxon>
        <taxon>Actinomycetes</taxon>
        <taxon>Bifidobacteriales</taxon>
        <taxon>Bifidobacteriaceae</taxon>
        <taxon>Scardovia</taxon>
    </lineage>
</organism>
<dbReference type="AlphaFoldDB" id="W5IIV6"/>
<dbReference type="GO" id="GO:0016758">
    <property type="term" value="F:hexosyltransferase activity"/>
    <property type="evidence" value="ECO:0007669"/>
    <property type="project" value="TreeGrafter"/>
</dbReference>
<dbReference type="RefSeq" id="WP_006292960.1">
    <property type="nucleotide sequence ID" value="NZ_GG770225.1"/>
</dbReference>
<keyword evidence="2" id="KW-0808">Transferase</keyword>
<evidence type="ECO:0000256" key="1">
    <source>
        <dbReference type="ARBA" id="ARBA00022676"/>
    </source>
</evidence>
<dbReference type="HOGENOM" id="CLU_009583_2_1_11"/>
<evidence type="ECO:0000313" key="6">
    <source>
        <dbReference type="Proteomes" id="UP000005777"/>
    </source>
</evidence>
<dbReference type="InterPro" id="IPR001296">
    <property type="entry name" value="Glyco_trans_1"/>
</dbReference>
<dbReference type="eggNOG" id="COG0438">
    <property type="taxonomic scope" value="Bacteria"/>
</dbReference>
<comment type="caution">
    <text evidence="5">The sequence shown here is derived from an EMBL/GenBank/DDBJ whole genome shotgun (WGS) entry which is preliminary data.</text>
</comment>
<evidence type="ECO:0000259" key="4">
    <source>
        <dbReference type="Pfam" id="PF13439"/>
    </source>
</evidence>
<evidence type="ECO:0000259" key="3">
    <source>
        <dbReference type="Pfam" id="PF00534"/>
    </source>
</evidence>
<name>W5IIV6_SCAIO</name>
<keyword evidence="6" id="KW-1185">Reference proteome</keyword>
<reference evidence="5 6" key="1">
    <citation type="submission" date="2012-01" db="EMBL/GenBank/DDBJ databases">
        <title>The Genome Sequence of Scardovia inopinata F0304.</title>
        <authorList>
            <consortium name="The Broad Institute Genome Sequencing Platform"/>
            <person name="Earl A."/>
            <person name="Ward D."/>
            <person name="Feldgarden M."/>
            <person name="Gevers D."/>
            <person name="Izard J."/>
            <person name="Baranova O.V."/>
            <person name="Blanton J.M."/>
            <person name="Tanner A.C."/>
            <person name="Dewhirst F.E."/>
            <person name="Young S.K."/>
            <person name="Zeng Q."/>
            <person name="Gargeya S."/>
            <person name="Fitzgerald M."/>
            <person name="Haas B."/>
            <person name="Abouelleil A."/>
            <person name="Alvarado L."/>
            <person name="Arachchi H.M."/>
            <person name="Berlin A."/>
            <person name="Chapman S.B."/>
            <person name="Gearin G."/>
            <person name="Goldberg J."/>
            <person name="Griggs A."/>
            <person name="Gujja S."/>
            <person name="Hansen M."/>
            <person name="Heiman D."/>
            <person name="Howarth C."/>
            <person name="Larimer J."/>
            <person name="Lui A."/>
            <person name="MacDonald P.J."/>
            <person name="McCowen C."/>
            <person name="Montmayeur A."/>
            <person name="Murphy C."/>
            <person name="Neiman D."/>
            <person name="Pearson M."/>
            <person name="Priest M."/>
            <person name="Roberts A."/>
            <person name="Saif S."/>
            <person name="Shea T."/>
            <person name="Sisk P."/>
            <person name="Stolte C."/>
            <person name="Sykes S."/>
            <person name="Wortman J."/>
            <person name="Nusbaum C."/>
            <person name="Birren B."/>
        </authorList>
    </citation>
    <scope>NUCLEOTIDE SEQUENCE [LARGE SCALE GENOMIC DNA]</scope>
    <source>
        <strain evidence="5 6">F0304</strain>
    </source>
</reference>